<keyword evidence="3" id="KW-0472">Membrane</keyword>
<dbReference type="InterPro" id="IPR013783">
    <property type="entry name" value="Ig-like_fold"/>
</dbReference>
<dbReference type="STRING" id="1693.BMIN_1196"/>
<accession>A0A087BT07</accession>
<dbReference type="eggNOG" id="COG3291">
    <property type="taxonomic scope" value="Bacteria"/>
</dbReference>
<dbReference type="Gene3D" id="2.60.40.4270">
    <property type="entry name" value="Listeria-Bacteroides repeat domain"/>
    <property type="match status" value="1"/>
</dbReference>
<keyword evidence="3" id="KW-1133">Transmembrane helix</keyword>
<organism evidence="5 6">
    <name type="scientific">Bifidobacterium minimum</name>
    <dbReference type="NCBI Taxonomy" id="1693"/>
    <lineage>
        <taxon>Bacteria</taxon>
        <taxon>Bacillati</taxon>
        <taxon>Actinomycetota</taxon>
        <taxon>Actinomycetes</taxon>
        <taxon>Bifidobacteriales</taxon>
        <taxon>Bifidobacteriaceae</taxon>
        <taxon>Bifidobacterium</taxon>
    </lineage>
</organism>
<feature type="transmembrane region" description="Helical" evidence="3">
    <location>
        <begin position="366"/>
        <end position="385"/>
    </location>
</feature>
<keyword evidence="3" id="KW-0812">Transmembrane</keyword>
<evidence type="ECO:0000256" key="1">
    <source>
        <dbReference type="ARBA" id="ARBA00004196"/>
    </source>
</evidence>
<feature type="compositionally biased region" description="Polar residues" evidence="2">
    <location>
        <begin position="273"/>
        <end position="282"/>
    </location>
</feature>
<dbReference type="NCBIfam" id="TIGR02543">
    <property type="entry name" value="List_Bact_rpt"/>
    <property type="match status" value="1"/>
</dbReference>
<evidence type="ECO:0000256" key="2">
    <source>
        <dbReference type="SAM" id="MobiDB-lite"/>
    </source>
</evidence>
<comment type="subcellular location">
    <subcellularLocation>
        <location evidence="1">Cell envelope</location>
    </subcellularLocation>
</comment>
<comment type="caution">
    <text evidence="5">The sequence shown here is derived from an EMBL/GenBank/DDBJ whole genome shotgun (WGS) entry which is preliminary data.</text>
</comment>
<feature type="region of interest" description="Disordered" evidence="2">
    <location>
        <begin position="271"/>
        <end position="298"/>
    </location>
</feature>
<gene>
    <name evidence="5" type="ORF">BMIN_1196</name>
</gene>
<reference evidence="5 6" key="1">
    <citation type="submission" date="2014-03" db="EMBL/GenBank/DDBJ databases">
        <title>Genomics of Bifidobacteria.</title>
        <authorList>
            <person name="Ventura M."/>
            <person name="Milani C."/>
            <person name="Lugli G.A."/>
        </authorList>
    </citation>
    <scope>NUCLEOTIDE SEQUENCE [LARGE SCALE GENOMIC DNA]</scope>
    <source>
        <strain evidence="5 6">LMG 11592</strain>
    </source>
</reference>
<evidence type="ECO:0000313" key="6">
    <source>
        <dbReference type="Proteomes" id="UP000029014"/>
    </source>
</evidence>
<dbReference type="GO" id="GO:0005975">
    <property type="term" value="P:carbohydrate metabolic process"/>
    <property type="evidence" value="ECO:0007669"/>
    <property type="project" value="UniProtKB-ARBA"/>
</dbReference>
<evidence type="ECO:0000259" key="4">
    <source>
        <dbReference type="Pfam" id="PF07523"/>
    </source>
</evidence>
<keyword evidence="6" id="KW-1185">Reference proteome</keyword>
<protein>
    <submittedName>
        <fullName evidence="5">L,D-transpeptidase catalytic domain-containing protein</fullName>
    </submittedName>
</protein>
<dbReference type="Proteomes" id="UP000029014">
    <property type="component" value="Unassembled WGS sequence"/>
</dbReference>
<sequence>MTNKDSVDITRAGGGAEISDFFYTPSRGGGDLKFSFQRQALDKAGDPMLSATGQYLGTTYDTTTKTYTTVPDCVQKAMAQQSLSDFTIDNFGLSNWVDATTDPTLYTRGRYKLDLSRIRESVSGVGYSVEVDKTTGKLVDSYTYSVPSAGSSGVTVVDANGDPVAVDTGKIGTVYVALRPVIIPSDVDAVITTGDSVDALKTRLIESIKDHDGKTVPLTSSDVTIDTSKVDNTKPGQYPITYTYVPDGVSYTVEVTVKAPAAEVYTVSFDSRGGSSVQSERVTSGDKATKPADPTRNGYTFAGWNTKSDGTGDTYDFTKPVTENTVLYAQWKADAGADTASADTASTNTGAAADAALAHTGSSVTGFIPAIIAFAVSGMAVTSFIRRRRIRL</sequence>
<dbReference type="InterPro" id="IPR013378">
    <property type="entry name" value="InlB-like_B-rpt"/>
</dbReference>
<evidence type="ECO:0000313" key="5">
    <source>
        <dbReference type="EMBL" id="KFI74157.1"/>
    </source>
</evidence>
<evidence type="ECO:0000256" key="3">
    <source>
        <dbReference type="SAM" id="Phobius"/>
    </source>
</evidence>
<dbReference type="GO" id="GO:0030313">
    <property type="term" value="C:cell envelope"/>
    <property type="evidence" value="ECO:0007669"/>
    <property type="project" value="UniProtKB-SubCell"/>
</dbReference>
<dbReference type="InterPro" id="IPR022038">
    <property type="entry name" value="Ig-like_bact"/>
</dbReference>
<dbReference type="Pfam" id="PF07523">
    <property type="entry name" value="Big_3"/>
    <property type="match status" value="1"/>
</dbReference>
<dbReference type="EMBL" id="JGZD01000002">
    <property type="protein sequence ID" value="KFI74157.1"/>
    <property type="molecule type" value="Genomic_DNA"/>
</dbReference>
<dbReference type="InterPro" id="IPR042229">
    <property type="entry name" value="Listeria/Bacterioides_rpt_sf"/>
</dbReference>
<feature type="domain" description="Ig-like" evidence="4">
    <location>
        <begin position="188"/>
        <end position="257"/>
    </location>
</feature>
<dbReference type="AlphaFoldDB" id="A0A087BT07"/>
<proteinExistence type="predicted"/>
<dbReference type="Pfam" id="PF09479">
    <property type="entry name" value="Flg_new"/>
    <property type="match status" value="1"/>
</dbReference>
<dbReference type="Gene3D" id="2.60.40.10">
    <property type="entry name" value="Immunoglobulins"/>
    <property type="match status" value="1"/>
</dbReference>
<name>A0A087BT07_9BIFI</name>